<comment type="similarity">
    <text evidence="1">Belongs to the methyltransferase superfamily. L-isoaspartyl/D-aspartyl protein methyltransferase family.</text>
</comment>
<keyword evidence="4" id="KW-0808">Transferase</keyword>
<dbReference type="AlphaFoldDB" id="A0A097ECX4"/>
<accession>A0A097ECX4</accession>
<dbReference type="Pfam" id="PF01135">
    <property type="entry name" value="PCMT"/>
    <property type="match status" value="1"/>
</dbReference>
<dbReference type="GO" id="GO:0005737">
    <property type="term" value="C:cytoplasm"/>
    <property type="evidence" value="ECO:0007669"/>
    <property type="project" value="TreeGrafter"/>
</dbReference>
<evidence type="ECO:0000256" key="2">
    <source>
        <dbReference type="ARBA" id="ARBA00013346"/>
    </source>
</evidence>
<reference evidence="4 5" key="1">
    <citation type="submission" date="2014-09" db="EMBL/GenBank/DDBJ databases">
        <title>Using Illumina technology Improving SMRT sequencing Genome Assembly by RASTools.</title>
        <authorList>
            <person name="Zhou Y."/>
            <person name="Ma T."/>
            <person name="Liu T."/>
        </authorList>
    </citation>
    <scope>NUCLEOTIDE SEQUENCE [LARGE SCALE GENOMIC DNA]</scope>
    <source>
        <strain evidence="4 5">ATCC 55669</strain>
    </source>
</reference>
<keyword evidence="5" id="KW-1185">Reference proteome</keyword>
<dbReference type="InterPro" id="IPR000682">
    <property type="entry name" value="PCMT"/>
</dbReference>
<evidence type="ECO:0000313" key="5">
    <source>
        <dbReference type="Proteomes" id="UP000033200"/>
    </source>
</evidence>
<dbReference type="GO" id="GO:0032259">
    <property type="term" value="P:methylation"/>
    <property type="evidence" value="ECO:0007669"/>
    <property type="project" value="UniProtKB-KW"/>
</dbReference>
<keyword evidence="4" id="KW-0489">Methyltransferase</keyword>
<dbReference type="Proteomes" id="UP000033200">
    <property type="component" value="Chromosome"/>
</dbReference>
<proteinExistence type="inferred from homology"/>
<name>A0A097ECX4_9SPHN</name>
<dbReference type="KEGG" id="stax:MC45_02320"/>
<evidence type="ECO:0000313" key="4">
    <source>
        <dbReference type="EMBL" id="AIT05425.1"/>
    </source>
</evidence>
<dbReference type="PANTHER" id="PTHR11579:SF18">
    <property type="entry name" value="PROTEIN-L-ISOASPARTATE O-METHYLTRANSFERASE"/>
    <property type="match status" value="1"/>
</dbReference>
<dbReference type="RefSeq" id="WP_038659003.1">
    <property type="nucleotide sequence ID" value="NZ_CP009571.1"/>
</dbReference>
<gene>
    <name evidence="4" type="ORF">MC45_02320</name>
</gene>
<dbReference type="CDD" id="cd02440">
    <property type="entry name" value="AdoMet_MTases"/>
    <property type="match status" value="1"/>
</dbReference>
<dbReference type="STRING" id="1549858.MC45_02320"/>
<dbReference type="Gene3D" id="3.40.50.150">
    <property type="entry name" value="Vaccinia Virus protein VP39"/>
    <property type="match status" value="1"/>
</dbReference>
<dbReference type="SUPFAM" id="SSF53335">
    <property type="entry name" value="S-adenosyl-L-methionine-dependent methyltransferases"/>
    <property type="match status" value="1"/>
</dbReference>
<dbReference type="PANTHER" id="PTHR11579">
    <property type="entry name" value="PROTEIN-L-ISOASPARTATE O-METHYLTRANSFERASE"/>
    <property type="match status" value="1"/>
</dbReference>
<dbReference type="InterPro" id="IPR029063">
    <property type="entry name" value="SAM-dependent_MTases_sf"/>
</dbReference>
<sequence length="226" mass="23740">MNISVDTIQHDSTDLAVMRQAMVASQLRTNAVSDQRVLVAMNTVPREMFVPAESRRLAYRDTALPVGGGRAINLPMVTGRLLTEAYLEKGDRVLLIGAAGGYTAALLAQIVAEVIAVEQDPALVALARDGLAGTPNVTLVEGPLTAGHSDGAPYDVLIVDGAVEHLPEALVDQIKTGGRVVTGLIEHGVIRLASGRKTEGGFGLSPFLDCDCVVLPGFATPQGFKF</sequence>
<evidence type="ECO:0000256" key="3">
    <source>
        <dbReference type="ARBA" id="ARBA00030757"/>
    </source>
</evidence>
<dbReference type="eggNOG" id="COG2518">
    <property type="taxonomic scope" value="Bacteria"/>
</dbReference>
<protein>
    <recommendedName>
        <fullName evidence="2">Protein-L-isoaspartate O-methyltransferase</fullName>
    </recommendedName>
    <alternativeName>
        <fullName evidence="3">Protein L-isoaspartyl methyltransferase</fullName>
    </alternativeName>
</protein>
<dbReference type="GO" id="GO:0004719">
    <property type="term" value="F:protein-L-isoaspartate (D-aspartate) O-methyltransferase activity"/>
    <property type="evidence" value="ECO:0007669"/>
    <property type="project" value="InterPro"/>
</dbReference>
<evidence type="ECO:0000256" key="1">
    <source>
        <dbReference type="ARBA" id="ARBA00005369"/>
    </source>
</evidence>
<organism evidence="4 5">
    <name type="scientific">Sphingomonas taxi</name>
    <dbReference type="NCBI Taxonomy" id="1549858"/>
    <lineage>
        <taxon>Bacteria</taxon>
        <taxon>Pseudomonadati</taxon>
        <taxon>Pseudomonadota</taxon>
        <taxon>Alphaproteobacteria</taxon>
        <taxon>Sphingomonadales</taxon>
        <taxon>Sphingomonadaceae</taxon>
        <taxon>Sphingomonas</taxon>
    </lineage>
</organism>
<dbReference type="HOGENOM" id="CLU_055432_2_1_5"/>
<dbReference type="EMBL" id="CP009571">
    <property type="protein sequence ID" value="AIT05425.1"/>
    <property type="molecule type" value="Genomic_DNA"/>
</dbReference>